<dbReference type="SUPFAM" id="SSF90209">
    <property type="entry name" value="Ran binding protein zinc finger-like"/>
    <property type="match status" value="1"/>
</dbReference>
<keyword evidence="1" id="KW-0479">Metal-binding</keyword>
<keyword evidence="6" id="KW-1185">Reference proteome</keyword>
<dbReference type="GO" id="GO:0008270">
    <property type="term" value="F:zinc ion binding"/>
    <property type="evidence" value="ECO:0007669"/>
    <property type="project" value="UniProtKB-KW"/>
</dbReference>
<dbReference type="InterPro" id="IPR036443">
    <property type="entry name" value="Znf_RanBP2_sf"/>
</dbReference>
<evidence type="ECO:0000256" key="1">
    <source>
        <dbReference type="ARBA" id="ARBA00022723"/>
    </source>
</evidence>
<name>A0A9W4UTA6_9PLEO</name>
<organism evidence="5 6">
    <name type="scientific">Periconia digitata</name>
    <dbReference type="NCBI Taxonomy" id="1303443"/>
    <lineage>
        <taxon>Eukaryota</taxon>
        <taxon>Fungi</taxon>
        <taxon>Dikarya</taxon>
        <taxon>Ascomycota</taxon>
        <taxon>Pezizomycotina</taxon>
        <taxon>Dothideomycetes</taxon>
        <taxon>Pleosporomycetidae</taxon>
        <taxon>Pleosporales</taxon>
        <taxon>Massarineae</taxon>
        <taxon>Periconiaceae</taxon>
        <taxon>Periconia</taxon>
    </lineage>
</organism>
<evidence type="ECO:0000256" key="2">
    <source>
        <dbReference type="ARBA" id="ARBA00022771"/>
    </source>
</evidence>
<dbReference type="AlphaFoldDB" id="A0A9W4UTA6"/>
<proteinExistence type="predicted"/>
<keyword evidence="2" id="KW-0863">Zinc-finger</keyword>
<keyword evidence="3" id="KW-0862">Zinc</keyword>
<dbReference type="InterPro" id="IPR001876">
    <property type="entry name" value="Znf_RanBP2"/>
</dbReference>
<comment type="caution">
    <text evidence="5">The sequence shown here is derived from an EMBL/GenBank/DDBJ whole genome shotgun (WGS) entry which is preliminary data.</text>
</comment>
<accession>A0A9W4UTA6</accession>
<dbReference type="Proteomes" id="UP001152607">
    <property type="component" value="Unassembled WGS sequence"/>
</dbReference>
<evidence type="ECO:0000256" key="3">
    <source>
        <dbReference type="ARBA" id="ARBA00022833"/>
    </source>
</evidence>
<gene>
    <name evidence="5" type="ORF">PDIGIT_LOCUS14290</name>
</gene>
<feature type="domain" description="RanBP2-type" evidence="4">
    <location>
        <begin position="20"/>
        <end position="39"/>
    </location>
</feature>
<dbReference type="OrthoDB" id="3779970at2759"/>
<reference evidence="5" key="1">
    <citation type="submission" date="2023-01" db="EMBL/GenBank/DDBJ databases">
        <authorList>
            <person name="Van Ghelder C."/>
            <person name="Rancurel C."/>
        </authorList>
    </citation>
    <scope>NUCLEOTIDE SEQUENCE</scope>
    <source>
        <strain evidence="5">CNCM I-4278</strain>
    </source>
</reference>
<protein>
    <recommendedName>
        <fullName evidence="4">RanBP2-type domain-containing protein</fullName>
    </recommendedName>
</protein>
<evidence type="ECO:0000313" key="6">
    <source>
        <dbReference type="Proteomes" id="UP001152607"/>
    </source>
</evidence>
<sequence>MCSSSRFHFTTVSDQPTDTWYCSNCEALNMSYYDRCPVCEIGRRCAYATQQDGAGYPAPGVWTCPRCGDPIAEFVDCCGSCGWPQGDDGGY</sequence>
<dbReference type="PROSITE" id="PS01358">
    <property type="entry name" value="ZF_RANBP2_1"/>
    <property type="match status" value="1"/>
</dbReference>
<evidence type="ECO:0000259" key="4">
    <source>
        <dbReference type="PROSITE" id="PS01358"/>
    </source>
</evidence>
<evidence type="ECO:0000313" key="5">
    <source>
        <dbReference type="EMBL" id="CAI6341099.1"/>
    </source>
</evidence>
<dbReference type="EMBL" id="CAOQHR010000011">
    <property type="protein sequence ID" value="CAI6341099.1"/>
    <property type="molecule type" value="Genomic_DNA"/>
</dbReference>